<dbReference type="Pfam" id="PF09312">
    <property type="entry name" value="SurA_N"/>
    <property type="match status" value="1"/>
</dbReference>
<dbReference type="InterPro" id="IPR023034">
    <property type="entry name" value="PPIase_SurA"/>
</dbReference>
<dbReference type="GO" id="GO:0042277">
    <property type="term" value="F:peptide binding"/>
    <property type="evidence" value="ECO:0007669"/>
    <property type="project" value="InterPro"/>
</dbReference>
<dbReference type="InterPro" id="IPR027304">
    <property type="entry name" value="Trigger_fact/SurA_dom_sf"/>
</dbReference>
<accession>A0A4R3JWN0</accession>
<gene>
    <name evidence="7" type="primary">surA</name>
    <name evidence="9" type="ORF">EDC61_10429</name>
</gene>
<dbReference type="Gene3D" id="3.10.50.40">
    <property type="match status" value="2"/>
</dbReference>
<keyword evidence="2 7" id="KW-0677">Repeat</keyword>
<dbReference type="EMBL" id="SLZY01000004">
    <property type="protein sequence ID" value="TCS72619.1"/>
    <property type="molecule type" value="Genomic_DNA"/>
</dbReference>
<comment type="domain">
    <text evidence="7">The PPIase activity resides only in the second parvulin domain. The N-terminal region and the C-terminal tail are necessary and sufficient for the chaperone activity of SurA. The PPIase activity is dispensable for SurA to function as a chaperone. The N-terminal region and the C-terminal tail are also required for porin recognition.</text>
</comment>
<dbReference type="GO" id="GO:0030288">
    <property type="term" value="C:outer membrane-bounded periplasmic space"/>
    <property type="evidence" value="ECO:0007669"/>
    <property type="project" value="InterPro"/>
</dbReference>
<dbReference type="HAMAP" id="MF_01183">
    <property type="entry name" value="Chaperone_SurA"/>
    <property type="match status" value="1"/>
</dbReference>
<keyword evidence="4 7" id="KW-0697">Rotamase</keyword>
<dbReference type="InterPro" id="IPR015391">
    <property type="entry name" value="SurA_N"/>
</dbReference>
<evidence type="ECO:0000313" key="9">
    <source>
        <dbReference type="EMBL" id="TCS72619.1"/>
    </source>
</evidence>
<dbReference type="PANTHER" id="PTHR47637:SF1">
    <property type="entry name" value="CHAPERONE SURA"/>
    <property type="match status" value="1"/>
</dbReference>
<dbReference type="GO" id="GO:0006457">
    <property type="term" value="P:protein folding"/>
    <property type="evidence" value="ECO:0007669"/>
    <property type="project" value="UniProtKB-UniRule"/>
</dbReference>
<dbReference type="AlphaFoldDB" id="A0A4R3JWN0"/>
<keyword evidence="3 7" id="KW-0574">Periplasm</keyword>
<evidence type="ECO:0000256" key="4">
    <source>
        <dbReference type="ARBA" id="ARBA00023110"/>
    </source>
</evidence>
<evidence type="ECO:0000259" key="8">
    <source>
        <dbReference type="PROSITE" id="PS50198"/>
    </source>
</evidence>
<dbReference type="OrthoDB" id="14196at2"/>
<keyword evidence="5 7" id="KW-0143">Chaperone</keyword>
<dbReference type="EC" id="5.2.1.8" evidence="7"/>
<evidence type="ECO:0000256" key="6">
    <source>
        <dbReference type="ARBA" id="ARBA00023235"/>
    </source>
</evidence>
<dbReference type="InterPro" id="IPR000297">
    <property type="entry name" value="PPIase_PpiC"/>
</dbReference>
<evidence type="ECO:0000256" key="5">
    <source>
        <dbReference type="ARBA" id="ARBA00023186"/>
    </source>
</evidence>
<feature type="signal peptide" evidence="7">
    <location>
        <begin position="1"/>
        <end position="29"/>
    </location>
</feature>
<dbReference type="InterPro" id="IPR046357">
    <property type="entry name" value="PPIase_dom_sf"/>
</dbReference>
<feature type="domain" description="PpiC" evidence="8">
    <location>
        <begin position="183"/>
        <end position="284"/>
    </location>
</feature>
<dbReference type="SUPFAM" id="SSF54534">
    <property type="entry name" value="FKBP-like"/>
    <property type="match status" value="2"/>
</dbReference>
<proteinExistence type="inferred from homology"/>
<dbReference type="GO" id="GO:0043165">
    <property type="term" value="P:Gram-negative-bacterium-type cell outer membrane assembly"/>
    <property type="evidence" value="ECO:0007669"/>
    <property type="project" value="InterPro"/>
</dbReference>
<sequence precursor="true">MQRVMNSTCRKLLATIAGAALLQGLPTLAAPKEPVAVDRIVAVVNNAVITEHELNARIDQVLRQLARQNTQAPPRRILERQILERMITEQSLLQRAEETNIRIDGAQVDRAIGRIAQQNGMDLATFRAAVEKDGTDFEAFREQIRTEIAIARLREREVDNRITVTEAEIDNLLANPALKDRQQNEYLLAHILITTPEGASPDRLQALKAKADKALAELKAGADFAQISAAYSNAQNALEGGQLGWRNEGQLPSLYVAAAKALKPGQVSDVLRSPNGFHIVKLVDLRGKDAALVIRQTHARHILIKTNEVVSDQDAKNRLTQLKERIDNGQDFAALAKLHSDDLSAAKGGDLGWLNPGDTVPQFERVMDSLKPGEVSEPIQSPFGWHLIQVLERRDQDVTQERKRLDARRAIRERKSDEAFDGWVRQIRDSAYVEIRLDQ</sequence>
<dbReference type="Pfam" id="PF00639">
    <property type="entry name" value="Rotamase"/>
    <property type="match status" value="2"/>
</dbReference>
<dbReference type="GO" id="GO:0050821">
    <property type="term" value="P:protein stabilization"/>
    <property type="evidence" value="ECO:0007669"/>
    <property type="project" value="InterPro"/>
</dbReference>
<evidence type="ECO:0000256" key="3">
    <source>
        <dbReference type="ARBA" id="ARBA00022764"/>
    </source>
</evidence>
<name>A0A4R3JWN0_9PROT</name>
<organism evidence="9 10">
    <name type="scientific">Sulfuritortus calidifontis</name>
    <dbReference type="NCBI Taxonomy" id="1914471"/>
    <lineage>
        <taxon>Bacteria</taxon>
        <taxon>Pseudomonadati</taxon>
        <taxon>Pseudomonadota</taxon>
        <taxon>Betaproteobacteria</taxon>
        <taxon>Nitrosomonadales</taxon>
        <taxon>Thiobacillaceae</taxon>
        <taxon>Sulfuritortus</taxon>
    </lineage>
</organism>
<feature type="domain" description="PpiC" evidence="8">
    <location>
        <begin position="294"/>
        <end position="392"/>
    </location>
</feature>
<dbReference type="SUPFAM" id="SSF109998">
    <property type="entry name" value="Triger factor/SurA peptide-binding domain-like"/>
    <property type="match status" value="1"/>
</dbReference>
<comment type="function">
    <text evidence="7">Chaperone involved in the correct folding and assembly of outer membrane proteins. Recognizes specific patterns of aromatic residues and the orientation of their side chains, which are found more frequently in integral outer membrane proteins. May act in both early periplasmic and late outer membrane-associated steps of protein maturation.</text>
</comment>
<dbReference type="GO" id="GO:0003755">
    <property type="term" value="F:peptidyl-prolyl cis-trans isomerase activity"/>
    <property type="evidence" value="ECO:0007669"/>
    <property type="project" value="UniProtKB-UniRule"/>
</dbReference>
<dbReference type="PANTHER" id="PTHR47637">
    <property type="entry name" value="CHAPERONE SURA"/>
    <property type="match status" value="1"/>
</dbReference>
<evidence type="ECO:0000256" key="1">
    <source>
        <dbReference type="ARBA" id="ARBA00022729"/>
    </source>
</evidence>
<dbReference type="Gene3D" id="1.10.4030.10">
    <property type="entry name" value="Porin chaperone SurA, peptide-binding domain"/>
    <property type="match status" value="1"/>
</dbReference>
<dbReference type="GO" id="GO:0051082">
    <property type="term" value="F:unfolded protein binding"/>
    <property type="evidence" value="ECO:0007669"/>
    <property type="project" value="UniProtKB-UniRule"/>
</dbReference>
<keyword evidence="10" id="KW-1185">Reference proteome</keyword>
<dbReference type="PROSITE" id="PS50198">
    <property type="entry name" value="PPIC_PPIASE_2"/>
    <property type="match status" value="2"/>
</dbReference>
<feature type="chain" id="PRO_5021051071" description="Chaperone SurA" evidence="7">
    <location>
        <begin position="30"/>
        <end position="439"/>
    </location>
</feature>
<dbReference type="Proteomes" id="UP000295135">
    <property type="component" value="Unassembled WGS sequence"/>
</dbReference>
<comment type="catalytic activity">
    <reaction evidence="7">
        <text>[protein]-peptidylproline (omega=180) = [protein]-peptidylproline (omega=0)</text>
        <dbReference type="Rhea" id="RHEA:16237"/>
        <dbReference type="Rhea" id="RHEA-COMP:10747"/>
        <dbReference type="Rhea" id="RHEA-COMP:10748"/>
        <dbReference type="ChEBI" id="CHEBI:83833"/>
        <dbReference type="ChEBI" id="CHEBI:83834"/>
        <dbReference type="EC" id="5.2.1.8"/>
    </reaction>
</comment>
<evidence type="ECO:0000313" key="10">
    <source>
        <dbReference type="Proteomes" id="UP000295135"/>
    </source>
</evidence>
<keyword evidence="6 7" id="KW-0413">Isomerase</keyword>
<comment type="subcellular location">
    <subcellularLocation>
        <location evidence="7">Periplasm</location>
    </subcellularLocation>
    <text evidence="7">Is capable of associating with the outer membrane.</text>
</comment>
<dbReference type="PROSITE" id="PS01096">
    <property type="entry name" value="PPIC_PPIASE_1"/>
    <property type="match status" value="1"/>
</dbReference>
<evidence type="ECO:0000256" key="7">
    <source>
        <dbReference type="HAMAP-Rule" id="MF_01183"/>
    </source>
</evidence>
<dbReference type="InterPro" id="IPR050280">
    <property type="entry name" value="OMP_Chaperone_SurA"/>
</dbReference>
<evidence type="ECO:0000256" key="2">
    <source>
        <dbReference type="ARBA" id="ARBA00022737"/>
    </source>
</evidence>
<reference evidence="9 10" key="1">
    <citation type="submission" date="2019-03" db="EMBL/GenBank/DDBJ databases">
        <title>Genomic Encyclopedia of Type Strains, Phase IV (KMG-IV): sequencing the most valuable type-strain genomes for metagenomic binning, comparative biology and taxonomic classification.</title>
        <authorList>
            <person name="Goeker M."/>
        </authorList>
    </citation>
    <scope>NUCLEOTIDE SEQUENCE [LARGE SCALE GENOMIC DNA]</scope>
    <source>
        <strain evidence="9 10">DSM 103923</strain>
    </source>
</reference>
<keyword evidence="1 7" id="KW-0732">Signal</keyword>
<protein>
    <recommendedName>
        <fullName evidence="7">Chaperone SurA</fullName>
    </recommendedName>
    <alternativeName>
        <fullName evidence="7">Peptidyl-prolyl cis-trans isomerase SurA</fullName>
        <shortName evidence="7">PPIase SurA</shortName>
        <ecNumber evidence="7">5.2.1.8</ecNumber>
    </alternativeName>
    <alternativeName>
        <fullName evidence="7">Rotamase SurA</fullName>
    </alternativeName>
</protein>
<comment type="caution">
    <text evidence="9">The sequence shown here is derived from an EMBL/GenBank/DDBJ whole genome shotgun (WGS) entry which is preliminary data.</text>
</comment>
<dbReference type="InterPro" id="IPR023058">
    <property type="entry name" value="PPIase_PpiC_CS"/>
</dbReference>